<dbReference type="InterPro" id="IPR013766">
    <property type="entry name" value="Thioredoxin_domain"/>
</dbReference>
<evidence type="ECO:0000259" key="2">
    <source>
        <dbReference type="PROSITE" id="PS51352"/>
    </source>
</evidence>
<dbReference type="RefSeq" id="WP_123210851.1">
    <property type="nucleotide sequence ID" value="NZ_RJVO01000002.1"/>
</dbReference>
<evidence type="ECO:0000313" key="4">
    <source>
        <dbReference type="Proteomes" id="UP000282106"/>
    </source>
</evidence>
<feature type="chain" id="PRO_5018297766" evidence="1">
    <location>
        <begin position="24"/>
        <end position="202"/>
    </location>
</feature>
<accession>A0A3N0VGB5</accession>
<comment type="caution">
    <text evidence="3">The sequence shown here is derived from an EMBL/GenBank/DDBJ whole genome shotgun (WGS) entry which is preliminary data.</text>
</comment>
<dbReference type="GO" id="GO:0016209">
    <property type="term" value="F:antioxidant activity"/>
    <property type="evidence" value="ECO:0007669"/>
    <property type="project" value="InterPro"/>
</dbReference>
<dbReference type="PANTHER" id="PTHR43640:SF1">
    <property type="entry name" value="THIOREDOXIN-DEPENDENT PEROXIREDOXIN"/>
    <property type="match status" value="1"/>
</dbReference>
<gene>
    <name evidence="3" type="ORF">ED208_05340</name>
</gene>
<dbReference type="Gene3D" id="3.40.30.10">
    <property type="entry name" value="Glutaredoxin"/>
    <property type="match status" value="1"/>
</dbReference>
<dbReference type="InterPro" id="IPR036249">
    <property type="entry name" value="Thioredoxin-like_sf"/>
</dbReference>
<keyword evidence="4" id="KW-1185">Reference proteome</keyword>
<dbReference type="EMBL" id="RJVO01000002">
    <property type="protein sequence ID" value="ROH91807.1"/>
    <property type="molecule type" value="Genomic_DNA"/>
</dbReference>
<feature type="signal peptide" evidence="1">
    <location>
        <begin position="1"/>
        <end position="23"/>
    </location>
</feature>
<dbReference type="InterPro" id="IPR000866">
    <property type="entry name" value="AhpC/TSA"/>
</dbReference>
<sequence length="202" mass="20982">MPSFVRQLSLSLAAALLAVNAQAAVKVGEPAPNFSLPGSDGKTHALADYPGKTVVLEWTNDGCPFVKKHYGSGNMQSLQKSYTGQGVIWLSVISSAPGKQGHVDAAGARALSQSRGASPTQVLLDDQGTVGRLYQAKTTPHLYVIDPSGKLAYAGGIDSIASADPEDIPAATPYLKNALDEVLAGKPVTVAVTKPYGCSVKY</sequence>
<keyword evidence="1" id="KW-0732">Signal</keyword>
<name>A0A3N0VGB5_9GAMM</name>
<protein>
    <submittedName>
        <fullName evidence="3">Thioredoxin family protein</fullName>
    </submittedName>
</protein>
<feature type="domain" description="Thioredoxin" evidence="2">
    <location>
        <begin position="25"/>
        <end position="184"/>
    </location>
</feature>
<reference evidence="3 4" key="1">
    <citation type="submission" date="2018-10" db="EMBL/GenBank/DDBJ databases">
        <authorList>
            <person name="Chen W.-M."/>
        </authorList>
    </citation>
    <scope>NUCLEOTIDE SEQUENCE [LARGE SCALE GENOMIC DNA]</scope>
    <source>
        <strain evidence="3 4">THS-13</strain>
    </source>
</reference>
<evidence type="ECO:0000313" key="3">
    <source>
        <dbReference type="EMBL" id="ROH91807.1"/>
    </source>
</evidence>
<dbReference type="AlphaFoldDB" id="A0A3N0VGB5"/>
<dbReference type="Pfam" id="PF00578">
    <property type="entry name" value="AhpC-TSA"/>
    <property type="match status" value="1"/>
</dbReference>
<proteinExistence type="predicted"/>
<dbReference type="PANTHER" id="PTHR43640">
    <property type="entry name" value="OS07G0260300 PROTEIN"/>
    <property type="match status" value="1"/>
</dbReference>
<dbReference type="SUPFAM" id="SSF52833">
    <property type="entry name" value="Thioredoxin-like"/>
    <property type="match status" value="1"/>
</dbReference>
<dbReference type="Proteomes" id="UP000282106">
    <property type="component" value="Unassembled WGS sequence"/>
</dbReference>
<dbReference type="InterPro" id="IPR047262">
    <property type="entry name" value="PRX-like1"/>
</dbReference>
<dbReference type="CDD" id="cd02969">
    <property type="entry name" value="PRX_like1"/>
    <property type="match status" value="1"/>
</dbReference>
<evidence type="ECO:0000256" key="1">
    <source>
        <dbReference type="SAM" id="SignalP"/>
    </source>
</evidence>
<dbReference type="GO" id="GO:0016491">
    <property type="term" value="F:oxidoreductase activity"/>
    <property type="evidence" value="ECO:0007669"/>
    <property type="project" value="InterPro"/>
</dbReference>
<dbReference type="InParanoid" id="A0A3N0VGB5"/>
<organism evidence="3 4">
    <name type="scientific">Stagnimonas aquatica</name>
    <dbReference type="NCBI Taxonomy" id="2689987"/>
    <lineage>
        <taxon>Bacteria</taxon>
        <taxon>Pseudomonadati</taxon>
        <taxon>Pseudomonadota</taxon>
        <taxon>Gammaproteobacteria</taxon>
        <taxon>Nevskiales</taxon>
        <taxon>Nevskiaceae</taxon>
        <taxon>Stagnimonas</taxon>
    </lineage>
</organism>
<dbReference type="PROSITE" id="PS51352">
    <property type="entry name" value="THIOREDOXIN_2"/>
    <property type="match status" value="1"/>
</dbReference>